<name>A0A1N7IZ01_9BACL</name>
<keyword evidence="6" id="KW-1185">Reference proteome</keyword>
<organism evidence="5 6">
    <name type="scientific">Kroppenstedtia eburnea</name>
    <dbReference type="NCBI Taxonomy" id="714067"/>
    <lineage>
        <taxon>Bacteria</taxon>
        <taxon>Bacillati</taxon>
        <taxon>Bacillota</taxon>
        <taxon>Bacilli</taxon>
        <taxon>Bacillales</taxon>
        <taxon>Thermoactinomycetaceae</taxon>
        <taxon>Kroppenstedtia</taxon>
    </lineage>
</organism>
<dbReference type="PANTHER" id="PTHR33744:SF1">
    <property type="entry name" value="DNA-BINDING TRANSCRIPTIONAL ACTIVATOR ADER"/>
    <property type="match status" value="1"/>
</dbReference>
<dbReference type="Pfam" id="PF13556">
    <property type="entry name" value="HTH_30"/>
    <property type="match status" value="1"/>
</dbReference>
<evidence type="ECO:0000259" key="4">
    <source>
        <dbReference type="Pfam" id="PF17853"/>
    </source>
</evidence>
<evidence type="ECO:0000256" key="1">
    <source>
        <dbReference type="ARBA" id="ARBA00006754"/>
    </source>
</evidence>
<accession>A0A1N7IZ01</accession>
<feature type="domain" description="CdaR GGDEF-like" evidence="4">
    <location>
        <begin position="148"/>
        <end position="280"/>
    </location>
</feature>
<dbReference type="AlphaFoldDB" id="A0A1N7IZ01"/>
<dbReference type="RefSeq" id="WP_076523199.1">
    <property type="nucleotide sequence ID" value="NZ_CP048103.1"/>
</dbReference>
<dbReference type="PANTHER" id="PTHR33744">
    <property type="entry name" value="CARBOHYDRATE DIACID REGULATOR"/>
    <property type="match status" value="1"/>
</dbReference>
<dbReference type="OrthoDB" id="142218at2"/>
<sequence length="403" mass="46331">MPLTAAEVLKIQELDHCRLIAGHRGLNRHIRTVSIMDSPDTPLWLKPGELLITTGYVFKDDTNLQIRLIQELADRNCAGLAIKIKRFLPSIPEPMHREADRLNLPLFEIPYDMSLSDVLYTLTREILDRRHPEYDTRRTRFFTGLLRGELSDRTNVWNRGRDYGLLPRCEYIVLCMMIHPNPEEESPSSARTDFKELVREAESSLNVYLLGISRDDDIVILQSRRTTGPPSSSLARKVANLFLERFSVKSEQTITVGIGTPQSDILHLHKSYREAKEAIDLGRRIFSKTNEGIYEYTDLEPESLLQHLPGNVLTQYVTSTLEVLKRYDRENGTELLHTLELYLNCGRRLGDTARKLYVHRNTVKFRINRIEELLGTDLSDGEAAFRLQLGLRVARLLNGPDRP</sequence>
<feature type="domain" description="Purine catabolism PurC-like" evidence="2">
    <location>
        <begin position="7"/>
        <end position="126"/>
    </location>
</feature>
<evidence type="ECO:0000259" key="3">
    <source>
        <dbReference type="Pfam" id="PF13556"/>
    </source>
</evidence>
<dbReference type="Gene3D" id="1.10.10.2840">
    <property type="entry name" value="PucR C-terminal helix-turn-helix domain"/>
    <property type="match status" value="1"/>
</dbReference>
<dbReference type="InterPro" id="IPR012914">
    <property type="entry name" value="PucR_dom"/>
</dbReference>
<dbReference type="InterPro" id="IPR042070">
    <property type="entry name" value="PucR_C-HTH_sf"/>
</dbReference>
<feature type="domain" description="PucR C-terminal helix-turn-helix" evidence="3">
    <location>
        <begin position="335"/>
        <end position="393"/>
    </location>
</feature>
<dbReference type="EMBL" id="FTOD01000001">
    <property type="protein sequence ID" value="SIS42362.1"/>
    <property type="molecule type" value="Genomic_DNA"/>
</dbReference>
<dbReference type="InterPro" id="IPR041522">
    <property type="entry name" value="CdaR_GGDEF"/>
</dbReference>
<dbReference type="Pfam" id="PF07905">
    <property type="entry name" value="PucR"/>
    <property type="match status" value="1"/>
</dbReference>
<evidence type="ECO:0000313" key="6">
    <source>
        <dbReference type="Proteomes" id="UP000186795"/>
    </source>
</evidence>
<evidence type="ECO:0000313" key="5">
    <source>
        <dbReference type="EMBL" id="SIS42362.1"/>
    </source>
</evidence>
<dbReference type="Proteomes" id="UP000186795">
    <property type="component" value="Unassembled WGS sequence"/>
</dbReference>
<dbReference type="Pfam" id="PF17853">
    <property type="entry name" value="GGDEF_2"/>
    <property type="match status" value="1"/>
</dbReference>
<reference evidence="6" key="1">
    <citation type="submission" date="2017-01" db="EMBL/GenBank/DDBJ databases">
        <authorList>
            <person name="Varghese N."/>
            <person name="Submissions S."/>
        </authorList>
    </citation>
    <scope>NUCLEOTIDE SEQUENCE [LARGE SCALE GENOMIC DNA]</scope>
    <source>
        <strain evidence="6">DSM 45196</strain>
    </source>
</reference>
<evidence type="ECO:0000259" key="2">
    <source>
        <dbReference type="Pfam" id="PF07905"/>
    </source>
</evidence>
<proteinExistence type="inferred from homology"/>
<dbReference type="InterPro" id="IPR051448">
    <property type="entry name" value="CdaR-like_regulators"/>
</dbReference>
<gene>
    <name evidence="5" type="ORF">SAMN05421790_101537</name>
</gene>
<protein>
    <submittedName>
        <fullName evidence="5">PucR C-terminal helix-turn-helix domain-containing protein</fullName>
    </submittedName>
</protein>
<comment type="similarity">
    <text evidence="1">Belongs to the CdaR family.</text>
</comment>
<dbReference type="InterPro" id="IPR025736">
    <property type="entry name" value="PucR_C-HTH_dom"/>
</dbReference>